<dbReference type="InterPro" id="IPR044974">
    <property type="entry name" value="Disease_R_plants"/>
</dbReference>
<dbReference type="Pfam" id="PF00931">
    <property type="entry name" value="NB-ARC"/>
    <property type="match status" value="1"/>
</dbReference>
<dbReference type="Gene3D" id="1.10.8.430">
    <property type="entry name" value="Helical domain of apoptotic protease-activating factors"/>
    <property type="match status" value="1"/>
</dbReference>
<evidence type="ECO:0000313" key="6">
    <source>
        <dbReference type="EMBL" id="OEL23119.1"/>
    </source>
</evidence>
<dbReference type="PANTHER" id="PTHR23155">
    <property type="entry name" value="DISEASE RESISTANCE PROTEIN RP"/>
    <property type="match status" value="1"/>
</dbReference>
<dbReference type="InterPro" id="IPR042197">
    <property type="entry name" value="Apaf_helical"/>
</dbReference>
<dbReference type="Gene3D" id="3.40.50.300">
    <property type="entry name" value="P-loop containing nucleotide triphosphate hydrolases"/>
    <property type="match status" value="1"/>
</dbReference>
<dbReference type="STRING" id="888268.A0A1E5VDA2"/>
<feature type="domain" description="NB-ARC" evidence="3">
    <location>
        <begin position="22"/>
        <end position="73"/>
    </location>
</feature>
<keyword evidence="2" id="KW-0611">Plant defense</keyword>
<organism evidence="6 7">
    <name type="scientific">Dichanthelium oligosanthes</name>
    <dbReference type="NCBI Taxonomy" id="888268"/>
    <lineage>
        <taxon>Eukaryota</taxon>
        <taxon>Viridiplantae</taxon>
        <taxon>Streptophyta</taxon>
        <taxon>Embryophyta</taxon>
        <taxon>Tracheophyta</taxon>
        <taxon>Spermatophyta</taxon>
        <taxon>Magnoliopsida</taxon>
        <taxon>Liliopsida</taxon>
        <taxon>Poales</taxon>
        <taxon>Poaceae</taxon>
        <taxon>PACMAD clade</taxon>
        <taxon>Panicoideae</taxon>
        <taxon>Panicodae</taxon>
        <taxon>Paniceae</taxon>
        <taxon>Dichantheliinae</taxon>
        <taxon>Dichanthelium</taxon>
    </lineage>
</organism>
<feature type="non-terminal residue" evidence="6">
    <location>
        <position position="280"/>
    </location>
</feature>
<dbReference type="Proteomes" id="UP000095767">
    <property type="component" value="Unassembled WGS sequence"/>
</dbReference>
<accession>A0A1E5VDA2</accession>
<keyword evidence="1" id="KW-0677">Repeat</keyword>
<reference evidence="6 7" key="1">
    <citation type="submission" date="2016-09" db="EMBL/GenBank/DDBJ databases">
        <title>The draft genome of Dichanthelium oligosanthes: A C3 panicoid grass species.</title>
        <authorList>
            <person name="Studer A.J."/>
            <person name="Schnable J.C."/>
            <person name="Brutnell T.P."/>
        </authorList>
    </citation>
    <scope>NUCLEOTIDE SEQUENCE [LARGE SCALE GENOMIC DNA]</scope>
    <source>
        <strain evidence="7">cv. Kellogg 1175</strain>
        <tissue evidence="6">Leaf</tissue>
    </source>
</reference>
<dbReference type="SUPFAM" id="SSF52540">
    <property type="entry name" value="P-loop containing nucleoside triphosphate hydrolases"/>
    <property type="match status" value="1"/>
</dbReference>
<dbReference type="Pfam" id="PF23559">
    <property type="entry name" value="WHD_DRP"/>
    <property type="match status" value="1"/>
</dbReference>
<comment type="caution">
    <text evidence="6">The sequence shown here is derived from an EMBL/GenBank/DDBJ whole genome shotgun (WGS) entry which is preliminary data.</text>
</comment>
<feature type="domain" description="Disease resistance protein winged helix" evidence="4">
    <location>
        <begin position="133"/>
        <end position="168"/>
    </location>
</feature>
<evidence type="ECO:0000259" key="4">
    <source>
        <dbReference type="Pfam" id="PF23559"/>
    </source>
</evidence>
<gene>
    <name evidence="6" type="ORF">BAE44_0015862</name>
</gene>
<evidence type="ECO:0000259" key="3">
    <source>
        <dbReference type="Pfam" id="PF00931"/>
    </source>
</evidence>
<dbReference type="PANTHER" id="PTHR23155:SF1128">
    <property type="entry name" value="OS03G0849500 PROTEIN"/>
    <property type="match status" value="1"/>
</dbReference>
<evidence type="ECO:0000259" key="5">
    <source>
        <dbReference type="Pfam" id="PF25019"/>
    </source>
</evidence>
<dbReference type="Pfam" id="PF25019">
    <property type="entry name" value="LRR_R13L1-DRL21"/>
    <property type="match status" value="1"/>
</dbReference>
<dbReference type="InterPro" id="IPR056789">
    <property type="entry name" value="LRR_R13L1-DRL21"/>
</dbReference>
<dbReference type="AlphaFoldDB" id="A0A1E5VDA2"/>
<protein>
    <submittedName>
        <fullName evidence="6">Uncharacterized protein</fullName>
    </submittedName>
</protein>
<dbReference type="InterPro" id="IPR058922">
    <property type="entry name" value="WHD_DRP"/>
</dbReference>
<dbReference type="InterPro" id="IPR036388">
    <property type="entry name" value="WH-like_DNA-bd_sf"/>
</dbReference>
<dbReference type="OrthoDB" id="771937at2759"/>
<dbReference type="GO" id="GO:0098542">
    <property type="term" value="P:defense response to other organism"/>
    <property type="evidence" value="ECO:0007669"/>
    <property type="project" value="TreeGrafter"/>
</dbReference>
<dbReference type="EMBL" id="LWDX02043446">
    <property type="protein sequence ID" value="OEL23119.1"/>
    <property type="molecule type" value="Genomic_DNA"/>
</dbReference>
<name>A0A1E5VDA2_9POAL</name>
<evidence type="ECO:0000313" key="7">
    <source>
        <dbReference type="Proteomes" id="UP000095767"/>
    </source>
</evidence>
<dbReference type="InterPro" id="IPR027417">
    <property type="entry name" value="P-loop_NTPase"/>
</dbReference>
<proteinExistence type="predicted"/>
<sequence length="280" mass="30810">MMGNKLCRIVQTIEKGTDDTIVSNRYLLVLDDVWNEDINKQEKLKASLKGGGIGSAILTTTRNPRIAEFMGSPLAANALGSVLRGKTSPGEWKAAVRSKSIAHSKEHQILPILKLSYDDLPSHMKQCFAFCAVFPKDYEMNVERLIQLWMANGFIPEEKDVRLETTGLHVKPMISCMTWQSAMENEVATITDEKPKGMGAGPDCSSIGELQHLNNLGGPLLLSQLENVTEAADAKQANLGNKMKLTELSLTLTSSDEEKQHCHKVLEGLEAPHGLQAMRI</sequence>
<dbReference type="Gene3D" id="1.10.10.10">
    <property type="entry name" value="Winged helix-like DNA-binding domain superfamily/Winged helix DNA-binding domain"/>
    <property type="match status" value="1"/>
</dbReference>
<dbReference type="InterPro" id="IPR002182">
    <property type="entry name" value="NB-ARC"/>
</dbReference>
<evidence type="ECO:0000256" key="2">
    <source>
        <dbReference type="ARBA" id="ARBA00022821"/>
    </source>
</evidence>
<keyword evidence="7" id="KW-1185">Reference proteome</keyword>
<feature type="domain" description="R13L1/DRL21-like LRR repeat region" evidence="5">
    <location>
        <begin position="207"/>
        <end position="280"/>
    </location>
</feature>
<evidence type="ECO:0000256" key="1">
    <source>
        <dbReference type="ARBA" id="ARBA00022737"/>
    </source>
</evidence>
<dbReference type="GO" id="GO:0043531">
    <property type="term" value="F:ADP binding"/>
    <property type="evidence" value="ECO:0007669"/>
    <property type="project" value="InterPro"/>
</dbReference>